<dbReference type="Pfam" id="PF05557">
    <property type="entry name" value="MAD"/>
    <property type="match status" value="1"/>
</dbReference>
<dbReference type="Proteomes" id="UP001176521">
    <property type="component" value="Unassembled WGS sequence"/>
</dbReference>
<dbReference type="GO" id="GO:0007094">
    <property type="term" value="P:mitotic spindle assembly checkpoint signaling"/>
    <property type="evidence" value="ECO:0007669"/>
    <property type="project" value="InterPro"/>
</dbReference>
<keyword evidence="5" id="KW-0498">Mitosis</keyword>
<dbReference type="GO" id="GO:0008168">
    <property type="term" value="F:methyltransferase activity"/>
    <property type="evidence" value="ECO:0007669"/>
    <property type="project" value="UniProtKB-KW"/>
</dbReference>
<evidence type="ECO:0000256" key="8">
    <source>
        <dbReference type="SAM" id="Coils"/>
    </source>
</evidence>
<keyword evidence="10" id="KW-0489">Methyltransferase</keyword>
<comment type="caution">
    <text evidence="10">The sequence shown here is derived from an EMBL/GenBank/DDBJ whole genome shotgun (WGS) entry which is preliminary data.</text>
</comment>
<name>A0AAN6GGS0_9BASI</name>
<dbReference type="Gene3D" id="1.20.5.170">
    <property type="match status" value="1"/>
</dbReference>
<evidence type="ECO:0000256" key="5">
    <source>
        <dbReference type="ARBA" id="ARBA00022776"/>
    </source>
</evidence>
<dbReference type="PANTHER" id="PTHR23168:SF0">
    <property type="entry name" value="MITOTIC SPINDLE ASSEMBLY CHECKPOINT PROTEIN MAD1"/>
    <property type="match status" value="1"/>
</dbReference>
<dbReference type="SUPFAM" id="SSF75704">
    <property type="entry name" value="Mitotic arrest deficient-like 1, Mad1"/>
    <property type="match status" value="1"/>
</dbReference>
<evidence type="ECO:0000256" key="6">
    <source>
        <dbReference type="ARBA" id="ARBA00023242"/>
    </source>
</evidence>
<feature type="coiled-coil region" evidence="8">
    <location>
        <begin position="326"/>
        <end position="477"/>
    </location>
</feature>
<keyword evidence="7" id="KW-0131">Cell cycle</keyword>
<feature type="region of interest" description="Disordered" evidence="9">
    <location>
        <begin position="751"/>
        <end position="777"/>
    </location>
</feature>
<feature type="compositionally biased region" description="Low complexity" evidence="9">
    <location>
        <begin position="152"/>
        <end position="172"/>
    </location>
</feature>
<evidence type="ECO:0000256" key="2">
    <source>
        <dbReference type="ARBA" id="ARBA00008029"/>
    </source>
</evidence>
<sequence length="939" mass="100952">MSADRSRASFSKSGNNGAGGSNLPLPQARRAPSPSSAAFASTSRIPTGLPVPSARSGFGFGATSASASTGSGIPAPGAGAARVGASRVSAAASAAAAPSSSRIGAGLGAAKRTSAAAGLSSDGPGSSKRLAGPPVAAPSLSSSIGAAGGASAGRSSIPQRPASRASMAPSSAGSESNLNTSINGASSALAASSAAAALPDELLSGPPPSESAEYMLSMMKNEYERRFVVAKQEYTALERQLAAKARDVSKAERRAADVAEEWERERTSSATALAQLERERETLQAEAESWRTQHAALSAEHETLLAETQAEKGRMHDELLVLRSAQAQWEAERAKLNAEVRRAEERADRAEEERGVLEKVLEDESAKSLEREEKVREAAHGWGTREEAEAVEKEIKRQAIHIRQLEETIAKLQAENKYHMETVTNVELLREEKRSLESKLRGMDELRQSLAAAEAKAQEAAEQNQALTSAVEETLNAGPDANLVSQILESETIAPPPAPAYPISSSTLQAYLRQSLAVLSALSARSTAASQSIAEMRARLAAAEEVQIEWGQARDSMGRELAEEKARSTRAVRAEERLKSEVGRFKEILASYEAEQQTFKAQGASGFDEAAAGRIKALEELVEETRQQYESQGAELERTQRELAVAQEGLSLAVVDAGAAAKVKELNHALEMAKAEYEQLFKDAENLSRENDKLLERVGRGEFDTSKEKCWTLTDNPASRHFAVRTATLEALKKENEDLLKRLDELNEKLSKTSASATSEASDSSGPAGPETEGGAALVPRQVVENYKKDIQDLQKSIQAKDKAMLRLKQVFTAKATEFREVVQSLFGYKIRFLENGKVKLSSVYALSSKGRGTNIIFQSNPDNTAQMQLLLGDDDEGSEGGGALKDLRWLKDYWLGEERHNVPCFLAALSKELYEAVTRVEKRGAWRLESGEGEQMQE</sequence>
<dbReference type="GO" id="GO:0051301">
    <property type="term" value="P:cell division"/>
    <property type="evidence" value="ECO:0007669"/>
    <property type="project" value="UniProtKB-KW"/>
</dbReference>
<evidence type="ECO:0000256" key="3">
    <source>
        <dbReference type="ARBA" id="ARBA00022019"/>
    </source>
</evidence>
<evidence type="ECO:0000256" key="4">
    <source>
        <dbReference type="ARBA" id="ARBA00022618"/>
    </source>
</evidence>
<keyword evidence="4" id="KW-0132">Cell division</keyword>
<evidence type="ECO:0000256" key="9">
    <source>
        <dbReference type="SAM" id="MobiDB-lite"/>
    </source>
</evidence>
<keyword evidence="11" id="KW-1185">Reference proteome</keyword>
<evidence type="ECO:0000256" key="1">
    <source>
        <dbReference type="ARBA" id="ARBA00004123"/>
    </source>
</evidence>
<keyword evidence="10" id="KW-0808">Transferase</keyword>
<dbReference type="GO" id="GO:0005635">
    <property type="term" value="C:nuclear envelope"/>
    <property type="evidence" value="ECO:0007669"/>
    <property type="project" value="TreeGrafter"/>
</dbReference>
<comment type="subcellular location">
    <subcellularLocation>
        <location evidence="1">Nucleus</location>
    </subcellularLocation>
</comment>
<dbReference type="GO" id="GO:0000776">
    <property type="term" value="C:kinetochore"/>
    <property type="evidence" value="ECO:0007669"/>
    <property type="project" value="TreeGrafter"/>
</dbReference>
<comment type="similarity">
    <text evidence="2">Belongs to the MAD1 family.</text>
</comment>
<proteinExistence type="inferred from homology"/>
<dbReference type="EMBL" id="JAPDMQ010000076">
    <property type="protein sequence ID" value="KAK0536481.1"/>
    <property type="molecule type" value="Genomic_DNA"/>
</dbReference>
<feature type="region of interest" description="Disordered" evidence="9">
    <location>
        <begin position="1"/>
        <end position="181"/>
    </location>
</feature>
<dbReference type="PANTHER" id="PTHR23168">
    <property type="entry name" value="MITOTIC SPINDLE ASSEMBLY CHECKPOINT PROTEIN MAD1 MITOTIC ARREST DEFICIENT-LIKE PROTEIN 1"/>
    <property type="match status" value="1"/>
</dbReference>
<evidence type="ECO:0000313" key="11">
    <source>
        <dbReference type="Proteomes" id="UP001176521"/>
    </source>
</evidence>
<organism evidence="10 11">
    <name type="scientific">Tilletia horrida</name>
    <dbReference type="NCBI Taxonomy" id="155126"/>
    <lineage>
        <taxon>Eukaryota</taxon>
        <taxon>Fungi</taxon>
        <taxon>Dikarya</taxon>
        <taxon>Basidiomycota</taxon>
        <taxon>Ustilaginomycotina</taxon>
        <taxon>Exobasidiomycetes</taxon>
        <taxon>Tilletiales</taxon>
        <taxon>Tilletiaceae</taxon>
        <taxon>Tilletia</taxon>
    </lineage>
</organism>
<evidence type="ECO:0000313" key="10">
    <source>
        <dbReference type="EMBL" id="KAK0536481.1"/>
    </source>
</evidence>
<evidence type="ECO:0000256" key="7">
    <source>
        <dbReference type="ARBA" id="ARBA00023306"/>
    </source>
</evidence>
<dbReference type="Gene3D" id="3.30.457.60">
    <property type="match status" value="1"/>
</dbReference>
<gene>
    <name evidence="10" type="primary">MAD1</name>
    <name evidence="10" type="ORF">OC842_001971</name>
</gene>
<accession>A0AAN6GGS0</accession>
<dbReference type="GO" id="GO:0032259">
    <property type="term" value="P:methylation"/>
    <property type="evidence" value="ECO:0007669"/>
    <property type="project" value="UniProtKB-KW"/>
</dbReference>
<dbReference type="InterPro" id="IPR008672">
    <property type="entry name" value="Mad1"/>
</dbReference>
<protein>
    <recommendedName>
        <fullName evidence="3">Spindle assembly checkpoint component MAD1</fullName>
    </recommendedName>
</protein>
<dbReference type="GO" id="GO:0051315">
    <property type="term" value="P:attachment of mitotic spindle microtubules to kinetochore"/>
    <property type="evidence" value="ECO:0007669"/>
    <property type="project" value="TreeGrafter"/>
</dbReference>
<keyword evidence="8" id="KW-0175">Coiled coil</keyword>
<dbReference type="AlphaFoldDB" id="A0AAN6GGS0"/>
<feature type="compositionally biased region" description="Low complexity" evidence="9">
    <location>
        <begin position="26"/>
        <end position="44"/>
    </location>
</feature>
<feature type="compositionally biased region" description="Low complexity" evidence="9">
    <location>
        <begin position="53"/>
        <end position="104"/>
    </location>
</feature>
<dbReference type="Gene3D" id="6.10.250.90">
    <property type="match status" value="1"/>
</dbReference>
<keyword evidence="6" id="KW-0539">Nucleus</keyword>
<feature type="coiled-coil region" evidence="8">
    <location>
        <begin position="220"/>
        <end position="300"/>
    </location>
</feature>
<feature type="coiled-coil region" evidence="8">
    <location>
        <begin position="575"/>
        <end position="697"/>
    </location>
</feature>
<reference evidence="10" key="1">
    <citation type="journal article" date="2023" name="PhytoFront">
        <title>Draft Genome Resources of Seven Strains of Tilletia horrida, Causal Agent of Kernel Smut of Rice.</title>
        <authorList>
            <person name="Khanal S."/>
            <person name="Antony Babu S."/>
            <person name="Zhou X.G."/>
        </authorList>
    </citation>
    <scope>NUCLEOTIDE SEQUENCE</scope>
    <source>
        <strain evidence="10">TX3</strain>
    </source>
</reference>
<dbReference type="GO" id="GO:0072686">
    <property type="term" value="C:mitotic spindle"/>
    <property type="evidence" value="ECO:0007669"/>
    <property type="project" value="TreeGrafter"/>
</dbReference>
<feature type="compositionally biased region" description="Low complexity" evidence="9">
    <location>
        <begin position="752"/>
        <end position="777"/>
    </location>
</feature>